<keyword evidence="1" id="KW-0472">Membrane</keyword>
<feature type="transmembrane region" description="Helical" evidence="1">
    <location>
        <begin position="12"/>
        <end position="32"/>
    </location>
</feature>
<protein>
    <submittedName>
        <fullName evidence="2">Uncharacterized protein</fullName>
    </submittedName>
</protein>
<dbReference type="AlphaFoldDB" id="A0A0H5QKQ6"/>
<organism evidence="2">
    <name type="scientific">uncultured prokaryote</name>
    <dbReference type="NCBI Taxonomy" id="198431"/>
    <lineage>
        <taxon>unclassified sequences</taxon>
        <taxon>environmental samples</taxon>
    </lineage>
</organism>
<evidence type="ECO:0000256" key="1">
    <source>
        <dbReference type="SAM" id="Phobius"/>
    </source>
</evidence>
<name>A0A0H5QKQ6_9ZZZZ</name>
<evidence type="ECO:0000313" key="2">
    <source>
        <dbReference type="EMBL" id="CRY96362.1"/>
    </source>
</evidence>
<reference evidence="2" key="2">
    <citation type="submission" date="2015-07" db="EMBL/GenBank/DDBJ databases">
        <title>Plasmids, circular viruses and viroids from rat gut.</title>
        <authorList>
            <person name="Jorgensen T.J."/>
            <person name="Hansen M.A."/>
            <person name="Xu Z."/>
            <person name="Tabak M.A."/>
            <person name="Sorensen S.J."/>
            <person name="Hansen L.H."/>
        </authorList>
    </citation>
    <scope>NUCLEOTIDE SEQUENCE</scope>
    <source>
        <strain evidence="2">RGFK1069</strain>
    </source>
</reference>
<dbReference type="EMBL" id="LN853650">
    <property type="protein sequence ID" value="CRY96362.1"/>
    <property type="molecule type" value="Genomic_DNA"/>
</dbReference>
<keyword evidence="1" id="KW-1133">Transmembrane helix</keyword>
<reference evidence="2" key="1">
    <citation type="submission" date="2015-06" db="EMBL/GenBank/DDBJ databases">
        <authorList>
            <person name="Joergensen T."/>
        </authorList>
    </citation>
    <scope>NUCLEOTIDE SEQUENCE</scope>
    <source>
        <strain evidence="2">RGFK1069</strain>
    </source>
</reference>
<proteinExistence type="predicted"/>
<accession>A0A0H5QKQ6</accession>
<sequence length="74" mass="8370">MSLTYDPTAADGVLLVALVFYGLVVALALGVLRHQIARRGHRCPRCLRPWDAVDARSWGDLEVAARRERRAERR</sequence>
<keyword evidence="1" id="KW-0812">Transmembrane</keyword>